<reference evidence="1 2" key="1">
    <citation type="submission" date="2021-01" db="EMBL/GenBank/DDBJ databases">
        <title>FDA dAtabase for Regulatory Grade micrObial Sequences (FDA-ARGOS): Supporting development and validation of Infectious Disease Dx tests.</title>
        <authorList>
            <person name="Sproer C."/>
            <person name="Gronow S."/>
            <person name="Severitt S."/>
            <person name="Schroder I."/>
            <person name="Tallon L."/>
            <person name="Sadzewicz L."/>
            <person name="Zhao X."/>
            <person name="Boylan J."/>
            <person name="Ott S."/>
            <person name="Bowen H."/>
            <person name="Vavikolanu K."/>
            <person name="Mehta A."/>
            <person name="Aluvathingal J."/>
            <person name="Nadendla S."/>
            <person name="Lowell S."/>
            <person name="Myers T."/>
            <person name="Yan Y."/>
            <person name="Sichtig H."/>
        </authorList>
    </citation>
    <scope>NUCLEOTIDE SEQUENCE [LARGE SCALE GENOMIC DNA]</scope>
    <source>
        <strain evidence="1 2">FDAARGOS_1141</strain>
    </source>
</reference>
<protein>
    <submittedName>
        <fullName evidence="1">Uncharacterized protein</fullName>
    </submittedName>
</protein>
<evidence type="ECO:0000313" key="1">
    <source>
        <dbReference type="EMBL" id="QQT54548.1"/>
    </source>
</evidence>
<accession>A0ABX7CTC3</accession>
<dbReference type="Proteomes" id="UP000595498">
    <property type="component" value="Chromosome"/>
</dbReference>
<organism evidence="1 2">
    <name type="scientific">Sphingobacterium multivorum</name>
    <dbReference type="NCBI Taxonomy" id="28454"/>
    <lineage>
        <taxon>Bacteria</taxon>
        <taxon>Pseudomonadati</taxon>
        <taxon>Bacteroidota</taxon>
        <taxon>Sphingobacteriia</taxon>
        <taxon>Sphingobacteriales</taxon>
        <taxon>Sphingobacteriaceae</taxon>
        <taxon>Sphingobacterium</taxon>
    </lineage>
</organism>
<evidence type="ECO:0000313" key="2">
    <source>
        <dbReference type="Proteomes" id="UP000595498"/>
    </source>
</evidence>
<dbReference type="EMBL" id="CP068224">
    <property type="protein sequence ID" value="QQT54548.1"/>
    <property type="molecule type" value="Genomic_DNA"/>
</dbReference>
<keyword evidence="2" id="KW-1185">Reference proteome</keyword>
<sequence length="250" mass="28880">MKMKYYSLILIMILPLLSLAQDTEIIGIARKVYQQPQFQEVYRDYLAPKVILNKALPLPPNRKAEIKNDPTNLWKETEDNREYYIVTFPINLDIDTGFTMNYGAQVYIWKDNKKPFIIFLGQNGMGYPPNWGATVNGNTANPYDGKEYTVTYSSDTPLKAPIIRKAKYGDIITIIFQHNVIENPNDGWTTEDYYVLNSVENGQLISKNLTFSSEGKSNTYTNIYELKFIVRGNIKINVSKIREEYEGWVN</sequence>
<gene>
    <name evidence="1" type="ORF">I6I98_04635</name>
</gene>
<name>A0ABX7CTC3_SPHMU</name>
<proteinExistence type="predicted"/>